<organism evidence="2 3">
    <name type="scientific">Xyrichtys novacula</name>
    <name type="common">Pearly razorfish</name>
    <name type="synonym">Hemipteronotus novacula</name>
    <dbReference type="NCBI Taxonomy" id="13765"/>
    <lineage>
        <taxon>Eukaryota</taxon>
        <taxon>Metazoa</taxon>
        <taxon>Chordata</taxon>
        <taxon>Craniata</taxon>
        <taxon>Vertebrata</taxon>
        <taxon>Euteleostomi</taxon>
        <taxon>Actinopterygii</taxon>
        <taxon>Neopterygii</taxon>
        <taxon>Teleostei</taxon>
        <taxon>Neoteleostei</taxon>
        <taxon>Acanthomorphata</taxon>
        <taxon>Eupercaria</taxon>
        <taxon>Labriformes</taxon>
        <taxon>Labridae</taxon>
        <taxon>Xyrichtys</taxon>
    </lineage>
</organism>
<evidence type="ECO:0000313" key="3">
    <source>
        <dbReference type="Proteomes" id="UP001178508"/>
    </source>
</evidence>
<dbReference type="Proteomes" id="UP001178508">
    <property type="component" value="Chromosome 2"/>
</dbReference>
<protein>
    <submittedName>
        <fullName evidence="2">Uncharacterized protein</fullName>
    </submittedName>
</protein>
<dbReference type="EMBL" id="OY660865">
    <property type="protein sequence ID" value="CAJ1050515.1"/>
    <property type="molecule type" value="Genomic_DNA"/>
</dbReference>
<evidence type="ECO:0000256" key="1">
    <source>
        <dbReference type="SAM" id="MobiDB-lite"/>
    </source>
</evidence>
<reference evidence="2" key="1">
    <citation type="submission" date="2023-08" db="EMBL/GenBank/DDBJ databases">
        <authorList>
            <person name="Alioto T."/>
            <person name="Alioto T."/>
            <person name="Gomez Garrido J."/>
        </authorList>
    </citation>
    <scope>NUCLEOTIDE SEQUENCE</scope>
</reference>
<proteinExistence type="predicted"/>
<keyword evidence="3" id="KW-1185">Reference proteome</keyword>
<evidence type="ECO:0000313" key="2">
    <source>
        <dbReference type="EMBL" id="CAJ1050515.1"/>
    </source>
</evidence>
<sequence length="112" mass="11894">MTEKNRAPSFPLSSEPYLCAALTAGEKQSSKTTGSPGHQLEPNCPTRHAIPPAQGRRFGSAGMGSNMILDNEPPGTCASSCNRCKDSSSWQLTIAAFTGNRIKQMMCSHAGH</sequence>
<feature type="region of interest" description="Disordered" evidence="1">
    <location>
        <begin position="25"/>
        <end position="69"/>
    </location>
</feature>
<feature type="compositionally biased region" description="Polar residues" evidence="1">
    <location>
        <begin position="26"/>
        <end position="36"/>
    </location>
</feature>
<gene>
    <name evidence="2" type="ORF">XNOV1_A025875</name>
</gene>
<dbReference type="AlphaFoldDB" id="A0AAV1EP94"/>
<accession>A0AAV1EP94</accession>
<name>A0AAV1EP94_XYRNO</name>